<dbReference type="GO" id="GO:0005829">
    <property type="term" value="C:cytosol"/>
    <property type="evidence" value="ECO:0007669"/>
    <property type="project" value="TreeGrafter"/>
</dbReference>
<dbReference type="GO" id="GO:0009749">
    <property type="term" value="P:response to glucose"/>
    <property type="evidence" value="ECO:0007669"/>
    <property type="project" value="TreeGrafter"/>
</dbReference>
<reference evidence="3" key="1">
    <citation type="journal article" date="2019" name="Sci. Rep.">
        <title>Draft genome of Tanacetum cinerariifolium, the natural source of mosquito coil.</title>
        <authorList>
            <person name="Yamashiro T."/>
            <person name="Shiraishi A."/>
            <person name="Satake H."/>
            <person name="Nakayama K."/>
        </authorList>
    </citation>
    <scope>NUCLEOTIDE SEQUENCE</scope>
</reference>
<dbReference type="SUPFAM" id="SSF53784">
    <property type="entry name" value="Phosphofructokinase"/>
    <property type="match status" value="1"/>
</dbReference>
<gene>
    <name evidence="3" type="ORF">Tci_099169</name>
</gene>
<proteinExistence type="predicted"/>
<accession>A0A699GQ12</accession>
<dbReference type="EMBL" id="BKCJ010018989">
    <property type="protein sequence ID" value="GEV27192.1"/>
    <property type="molecule type" value="Genomic_DNA"/>
</dbReference>
<sequence>MFFGSVVNTFKLFEGGFDMLGQIKDHIRTTKQVNAIIASCNALYLDDLVIVRGVTSNFDAAQLVETFAETKCATKVVGVPVTLNGDLKD</sequence>
<evidence type="ECO:0000313" key="3">
    <source>
        <dbReference type="EMBL" id="GEV27192.1"/>
    </source>
</evidence>
<dbReference type="PANTHER" id="PTHR43650:SF17">
    <property type="entry name" value="PYROPHOSPHATE--FRUCTOSE 6-PHOSPHATE 1-PHOSPHOTRANSFERASE SUBUNIT ALPHA 1"/>
    <property type="match status" value="1"/>
</dbReference>
<dbReference type="InterPro" id="IPR035966">
    <property type="entry name" value="PKF_sf"/>
</dbReference>
<dbReference type="Gene3D" id="3.40.50.450">
    <property type="match status" value="1"/>
</dbReference>
<dbReference type="PANTHER" id="PTHR43650">
    <property type="entry name" value="PYROPHOSPHATE--FRUCTOSE 6-PHOSPHATE 1-PHOSPHOTRANSFERASE"/>
    <property type="match status" value="1"/>
</dbReference>
<evidence type="ECO:0000256" key="2">
    <source>
        <dbReference type="ARBA" id="ARBA00023152"/>
    </source>
</evidence>
<name>A0A699GQ12_TANCI</name>
<evidence type="ECO:0000256" key="1">
    <source>
        <dbReference type="ARBA" id="ARBA00022490"/>
    </source>
</evidence>
<keyword evidence="3" id="KW-0808">Transferase</keyword>
<keyword evidence="2" id="KW-0324">Glycolysis</keyword>
<dbReference type="GO" id="GO:0003872">
    <property type="term" value="F:6-phosphofructokinase activity"/>
    <property type="evidence" value="ECO:0007669"/>
    <property type="project" value="InterPro"/>
</dbReference>
<dbReference type="GO" id="GO:0015979">
    <property type="term" value="P:photosynthesis"/>
    <property type="evidence" value="ECO:0007669"/>
    <property type="project" value="TreeGrafter"/>
</dbReference>
<protein>
    <submittedName>
        <fullName evidence="3">Pyrophosphate--fructose 6-phosphate 1-phosphotransferase subunit alpha 2</fullName>
    </submittedName>
</protein>
<keyword evidence="1" id="KW-0963">Cytoplasm</keyword>
<organism evidence="3">
    <name type="scientific">Tanacetum cinerariifolium</name>
    <name type="common">Dalmatian daisy</name>
    <name type="synonym">Chrysanthemum cinerariifolium</name>
    <dbReference type="NCBI Taxonomy" id="118510"/>
    <lineage>
        <taxon>Eukaryota</taxon>
        <taxon>Viridiplantae</taxon>
        <taxon>Streptophyta</taxon>
        <taxon>Embryophyta</taxon>
        <taxon>Tracheophyta</taxon>
        <taxon>Spermatophyta</taxon>
        <taxon>Magnoliopsida</taxon>
        <taxon>eudicotyledons</taxon>
        <taxon>Gunneridae</taxon>
        <taxon>Pentapetalae</taxon>
        <taxon>asterids</taxon>
        <taxon>campanulids</taxon>
        <taxon>Asterales</taxon>
        <taxon>Asteraceae</taxon>
        <taxon>Asteroideae</taxon>
        <taxon>Anthemideae</taxon>
        <taxon>Anthemidinae</taxon>
        <taxon>Tanacetum</taxon>
    </lineage>
</organism>
<comment type="caution">
    <text evidence="3">The sequence shown here is derived from an EMBL/GenBank/DDBJ whole genome shotgun (WGS) entry which is preliminary data.</text>
</comment>
<dbReference type="AlphaFoldDB" id="A0A699GQ12"/>
<dbReference type="GO" id="GO:0047334">
    <property type="term" value="F:diphosphate-fructose-6-phosphate 1-phosphotransferase activity"/>
    <property type="evidence" value="ECO:0007669"/>
    <property type="project" value="TreeGrafter"/>
</dbReference>